<dbReference type="CDD" id="cd00118">
    <property type="entry name" value="LysM"/>
    <property type="match status" value="1"/>
</dbReference>
<dbReference type="Proteomes" id="UP001238496">
    <property type="component" value="Unassembled WGS sequence"/>
</dbReference>
<proteinExistence type="predicted"/>
<gene>
    <name evidence="1" type="ORF">J2045_003324</name>
</gene>
<organism evidence="1 2">
    <name type="scientific">Peteryoungia aggregata LMG 23059</name>
    <dbReference type="NCBI Taxonomy" id="1368425"/>
    <lineage>
        <taxon>Bacteria</taxon>
        <taxon>Pseudomonadati</taxon>
        <taxon>Pseudomonadota</taxon>
        <taxon>Alphaproteobacteria</taxon>
        <taxon>Hyphomicrobiales</taxon>
        <taxon>Rhizobiaceae</taxon>
        <taxon>Peteryoungia</taxon>
    </lineage>
</organism>
<dbReference type="RefSeq" id="WP_307374687.1">
    <property type="nucleotide sequence ID" value="NZ_JAUSUW010000010.1"/>
</dbReference>
<dbReference type="EMBL" id="JAUSUW010000010">
    <property type="protein sequence ID" value="MDQ0422276.1"/>
    <property type="molecule type" value="Genomic_DNA"/>
</dbReference>
<protein>
    <submittedName>
        <fullName evidence="1">Phage tail protein X</fullName>
    </submittedName>
</protein>
<dbReference type="InterPro" id="IPR018392">
    <property type="entry name" value="LysM"/>
</dbReference>
<reference evidence="1 2" key="1">
    <citation type="submission" date="2023-07" db="EMBL/GenBank/DDBJ databases">
        <title>Genomic Encyclopedia of Type Strains, Phase IV (KMG-IV): sequencing the most valuable type-strain genomes for metagenomic binning, comparative biology and taxonomic classification.</title>
        <authorList>
            <person name="Goeker M."/>
        </authorList>
    </citation>
    <scope>NUCLEOTIDE SEQUENCE [LARGE SCALE GENOMIC DNA]</scope>
    <source>
        <strain evidence="1 2">DSM 1111</strain>
    </source>
</reference>
<name>A0ABU0GA96_9HYPH</name>
<dbReference type="InterPro" id="IPR008861">
    <property type="entry name" value="GpX-like"/>
</dbReference>
<sequence>MSNRYITLSDGAVAYVTEDGDMVDQIARRYYGEHKDKAELLYSANRGLADQDIHLPAGLVIRLPAVTQEETPTSFKRLWD</sequence>
<evidence type="ECO:0000313" key="1">
    <source>
        <dbReference type="EMBL" id="MDQ0422276.1"/>
    </source>
</evidence>
<comment type="caution">
    <text evidence="1">The sequence shown here is derived from an EMBL/GenBank/DDBJ whole genome shotgun (WGS) entry which is preliminary data.</text>
</comment>
<accession>A0ABU0GA96</accession>
<dbReference type="Gene3D" id="3.10.350.10">
    <property type="entry name" value="LysM domain"/>
    <property type="match status" value="1"/>
</dbReference>
<evidence type="ECO:0000313" key="2">
    <source>
        <dbReference type="Proteomes" id="UP001238496"/>
    </source>
</evidence>
<dbReference type="InterPro" id="IPR036779">
    <property type="entry name" value="LysM_dom_sf"/>
</dbReference>
<dbReference type="Pfam" id="PF05489">
    <property type="entry name" value="Phage_tail_X"/>
    <property type="match status" value="1"/>
</dbReference>
<keyword evidence="2" id="KW-1185">Reference proteome</keyword>